<gene>
    <name evidence="1" type="ORF">SMD44_p10051</name>
</gene>
<accession>A0A291W2N3</accession>
<dbReference type="Proteomes" id="UP000195880">
    <property type="component" value="Plasmid pMDJK44.1"/>
</dbReference>
<proteinExistence type="predicted"/>
<protein>
    <submittedName>
        <fullName evidence="1">Uncharacterized protein</fullName>
    </submittedName>
</protein>
<reference evidence="1 2" key="1">
    <citation type="submission" date="2017-10" db="EMBL/GenBank/DDBJ databases">
        <title>Streptomyces alboflavus Genome sequencing and assembly.</title>
        <authorList>
            <person name="Wang Y."/>
            <person name="Du B."/>
            <person name="Ding Y."/>
            <person name="Liu H."/>
            <person name="Hou Q."/>
            <person name="Liu K."/>
            <person name="Wang C."/>
            <person name="Yao L."/>
        </authorList>
    </citation>
    <scope>NUCLEOTIDE SEQUENCE [LARGE SCALE GENOMIC DNA]</scope>
    <source>
        <strain evidence="1 2">MDJK44</strain>
        <plasmid evidence="2">Plasmid pmdjk44.1</plasmid>
    </source>
</reference>
<dbReference type="RefSeq" id="WP_159399792.1">
    <property type="nucleotide sequence ID" value="NZ_CP023976.1"/>
</dbReference>
<evidence type="ECO:0000313" key="2">
    <source>
        <dbReference type="Proteomes" id="UP000195880"/>
    </source>
</evidence>
<dbReference type="EMBL" id="CP023976">
    <property type="protein sequence ID" value="ATM24550.1"/>
    <property type="molecule type" value="Genomic_DNA"/>
</dbReference>
<organism evidence="1 2">
    <name type="scientific">Streptomyces alboflavus</name>
    <dbReference type="NCBI Taxonomy" id="67267"/>
    <lineage>
        <taxon>Bacteria</taxon>
        <taxon>Bacillati</taxon>
        <taxon>Actinomycetota</taxon>
        <taxon>Actinomycetes</taxon>
        <taxon>Kitasatosporales</taxon>
        <taxon>Streptomycetaceae</taxon>
        <taxon>Streptomyces</taxon>
    </lineage>
</organism>
<keyword evidence="2" id="KW-1185">Reference proteome</keyword>
<sequence length="119" mass="13313">MIARPRRRTISSRRDLPLHQQASSCPCCTRSGTARWRLGHPALGELLACDTHRRYIEELMATMSEAEACRLCSSPDVIAYLYKPPPARAKGGSAHTCTPQCTKLGLFCRSYRYLREATG</sequence>
<keyword evidence="1" id="KW-0614">Plasmid</keyword>
<evidence type="ECO:0000313" key="1">
    <source>
        <dbReference type="EMBL" id="ATM24550.1"/>
    </source>
</evidence>
<dbReference type="AlphaFoldDB" id="A0A291W2N3"/>
<geneLocation type="plasmid" evidence="2">
    <name>pmdjk44.1</name>
</geneLocation>
<dbReference type="KEGG" id="salf:SMD44_p10051"/>
<name>A0A291W2N3_9ACTN</name>